<dbReference type="AlphaFoldDB" id="A0A1X1RN65"/>
<feature type="compositionally biased region" description="Basic and acidic residues" evidence="1">
    <location>
        <begin position="111"/>
        <end position="123"/>
    </location>
</feature>
<proteinExistence type="predicted"/>
<comment type="caution">
    <text evidence="2">The sequence shown here is derived from an EMBL/GenBank/DDBJ whole genome shotgun (WGS) entry which is preliminary data.</text>
</comment>
<gene>
    <name evidence="2" type="ORF">AWC04_01075</name>
</gene>
<name>A0A1X1RN65_MYCFA</name>
<evidence type="ECO:0000256" key="1">
    <source>
        <dbReference type="SAM" id="MobiDB-lite"/>
    </source>
</evidence>
<organism evidence="2 3">
    <name type="scientific">Mycolicibacterium fallax</name>
    <name type="common">Mycobacterium fallax</name>
    <dbReference type="NCBI Taxonomy" id="1793"/>
    <lineage>
        <taxon>Bacteria</taxon>
        <taxon>Bacillati</taxon>
        <taxon>Actinomycetota</taxon>
        <taxon>Actinomycetes</taxon>
        <taxon>Mycobacteriales</taxon>
        <taxon>Mycobacteriaceae</taxon>
        <taxon>Mycolicibacterium</taxon>
    </lineage>
</organism>
<protein>
    <submittedName>
        <fullName evidence="2">Uncharacterized protein</fullName>
    </submittedName>
</protein>
<evidence type="ECO:0000313" key="3">
    <source>
        <dbReference type="Proteomes" id="UP000193484"/>
    </source>
</evidence>
<reference evidence="2 3" key="1">
    <citation type="submission" date="2016-01" db="EMBL/GenBank/DDBJ databases">
        <title>The new phylogeny of the genus Mycobacterium.</title>
        <authorList>
            <person name="Tarcisio F."/>
            <person name="Conor M."/>
            <person name="Antonella G."/>
            <person name="Elisabetta G."/>
            <person name="Giulia F.S."/>
            <person name="Sara T."/>
            <person name="Anna F."/>
            <person name="Clotilde B."/>
            <person name="Roberto B."/>
            <person name="Veronica D.S."/>
            <person name="Fabio R."/>
            <person name="Monica P."/>
            <person name="Olivier J."/>
            <person name="Enrico T."/>
            <person name="Nicola S."/>
        </authorList>
    </citation>
    <scope>NUCLEOTIDE SEQUENCE [LARGE SCALE GENOMIC DNA]</scope>
    <source>
        <strain evidence="2 3">DSM 44179</strain>
    </source>
</reference>
<dbReference type="Proteomes" id="UP000193484">
    <property type="component" value="Unassembled WGS sequence"/>
</dbReference>
<feature type="region of interest" description="Disordered" evidence="1">
    <location>
        <begin position="108"/>
        <end position="130"/>
    </location>
</feature>
<sequence length="130" mass="14423">MEILLDVHRRVKRLEDAFASTEPDVADVSTLITAAHPDTVNCLRRLCVLLQVYGDSKRHALTDGRISTKFKVRLPEAISLGLRTGTLGLSTSDGKSLTLRDHAVAMSDAELEQRAAEQRERDSKRGKKRA</sequence>
<evidence type="ECO:0000313" key="2">
    <source>
        <dbReference type="EMBL" id="ORV10048.1"/>
    </source>
</evidence>
<accession>A0A1X1RN65</accession>
<dbReference type="EMBL" id="LQOJ01000005">
    <property type="protein sequence ID" value="ORV10048.1"/>
    <property type="molecule type" value="Genomic_DNA"/>
</dbReference>
<keyword evidence="3" id="KW-1185">Reference proteome</keyword>